<dbReference type="GO" id="GO:0003677">
    <property type="term" value="F:DNA binding"/>
    <property type="evidence" value="ECO:0007669"/>
    <property type="project" value="InterPro"/>
</dbReference>
<dbReference type="AlphaFoldDB" id="A0A352IW47"/>
<protein>
    <recommendedName>
        <fullName evidence="1">DNA-directed RNA polymerase</fullName>
        <ecNumber evidence="1">2.7.7.6</ecNumber>
    </recommendedName>
</protein>
<keyword evidence="2 10" id="KW-0240">DNA-directed RNA polymerase</keyword>
<dbReference type="EMBL" id="DNNA01000247">
    <property type="protein sequence ID" value="HBC35680.1"/>
    <property type="molecule type" value="Genomic_DNA"/>
</dbReference>
<evidence type="ECO:0000259" key="8">
    <source>
        <dbReference type="Pfam" id="PF04565"/>
    </source>
</evidence>
<feature type="non-terminal residue" evidence="10">
    <location>
        <position position="283"/>
    </location>
</feature>
<evidence type="ECO:0000256" key="5">
    <source>
        <dbReference type="ARBA" id="ARBA00023163"/>
    </source>
</evidence>
<evidence type="ECO:0000256" key="4">
    <source>
        <dbReference type="ARBA" id="ARBA00022695"/>
    </source>
</evidence>
<dbReference type="Pfam" id="PF04565">
    <property type="entry name" value="RNA_pol_Rpb2_3"/>
    <property type="match status" value="1"/>
</dbReference>
<dbReference type="SUPFAM" id="SSF64484">
    <property type="entry name" value="beta and beta-prime subunits of DNA dependent RNA-polymerase"/>
    <property type="match status" value="1"/>
</dbReference>
<name>A0A352IW47_9GAMM</name>
<dbReference type="GO" id="GO:0000428">
    <property type="term" value="C:DNA-directed RNA polymerase complex"/>
    <property type="evidence" value="ECO:0007669"/>
    <property type="project" value="UniProtKB-KW"/>
</dbReference>
<comment type="similarity">
    <text evidence="7">Belongs to the RNA polymerase beta chain family.</text>
</comment>
<dbReference type="GO" id="GO:0003899">
    <property type="term" value="F:DNA-directed RNA polymerase activity"/>
    <property type="evidence" value="ECO:0007669"/>
    <property type="project" value="UniProtKB-EC"/>
</dbReference>
<evidence type="ECO:0000256" key="6">
    <source>
        <dbReference type="ARBA" id="ARBA00048552"/>
    </source>
</evidence>
<evidence type="ECO:0000259" key="9">
    <source>
        <dbReference type="Pfam" id="PF10385"/>
    </source>
</evidence>
<dbReference type="PANTHER" id="PTHR20856">
    <property type="entry name" value="DNA-DIRECTED RNA POLYMERASE I SUBUNIT 2"/>
    <property type="match status" value="1"/>
</dbReference>
<keyword evidence="3 10" id="KW-0808">Transferase</keyword>
<proteinExistence type="inferred from homology"/>
<keyword evidence="4 10" id="KW-0548">Nucleotidyltransferase</keyword>
<organism evidence="10 11">
    <name type="scientific">Marinobacter adhaerens</name>
    <dbReference type="NCBI Taxonomy" id="1033846"/>
    <lineage>
        <taxon>Bacteria</taxon>
        <taxon>Pseudomonadati</taxon>
        <taxon>Pseudomonadota</taxon>
        <taxon>Gammaproteobacteria</taxon>
        <taxon>Pseudomonadales</taxon>
        <taxon>Marinobacteraceae</taxon>
        <taxon>Marinobacter</taxon>
    </lineage>
</organism>
<keyword evidence="5" id="KW-0804">Transcription</keyword>
<feature type="non-terminal residue" evidence="10">
    <location>
        <position position="1"/>
    </location>
</feature>
<comment type="caution">
    <text evidence="10">The sequence shown here is derived from an EMBL/GenBank/DDBJ whole genome shotgun (WGS) entry which is preliminary data.</text>
</comment>
<evidence type="ECO:0000256" key="3">
    <source>
        <dbReference type="ARBA" id="ARBA00022679"/>
    </source>
</evidence>
<evidence type="ECO:0000313" key="11">
    <source>
        <dbReference type="Proteomes" id="UP000263489"/>
    </source>
</evidence>
<comment type="catalytic activity">
    <reaction evidence="6">
        <text>RNA(n) + a ribonucleoside 5'-triphosphate = RNA(n+1) + diphosphate</text>
        <dbReference type="Rhea" id="RHEA:21248"/>
        <dbReference type="Rhea" id="RHEA-COMP:14527"/>
        <dbReference type="Rhea" id="RHEA-COMP:17342"/>
        <dbReference type="ChEBI" id="CHEBI:33019"/>
        <dbReference type="ChEBI" id="CHEBI:61557"/>
        <dbReference type="ChEBI" id="CHEBI:140395"/>
        <dbReference type="EC" id="2.7.7.6"/>
    </reaction>
</comment>
<dbReference type="GO" id="GO:0032549">
    <property type="term" value="F:ribonucleoside binding"/>
    <property type="evidence" value="ECO:0007669"/>
    <property type="project" value="InterPro"/>
</dbReference>
<dbReference type="EC" id="2.7.7.6" evidence="1"/>
<evidence type="ECO:0000313" key="10">
    <source>
        <dbReference type="EMBL" id="HBC35680.1"/>
    </source>
</evidence>
<sequence>VGEMAENQFRVGLVRVERAVRERLSLAESEGLMPQDLINAKPVAAAVKEFFGSSQLSQFMDQNNPLSEVTHKRRISALGPGGLTRERAGFEVRDVHPTHYGRVCPIETPEGPNIGLINSLATYARSNSYGFLESPYRKVENGVVTDEVVYLSAIEESNYVIAQASAAMDEKTKRLTDELVTVRHQNEFTVTPPESVNFMDVSPRQVVSVAASLIPFLEHDDANRALMGANMQRQAVPTLRSQVPLVGTGVERTVAQDSGVCVTARRGGVIESVDAARIVVRVN</sequence>
<feature type="domain" description="RNA polymerase Rpb2" evidence="8">
    <location>
        <begin position="58"/>
        <end position="125"/>
    </location>
</feature>
<dbReference type="InterPro" id="IPR007645">
    <property type="entry name" value="RNA_pol_Rpb2_3"/>
</dbReference>
<dbReference type="Proteomes" id="UP000263489">
    <property type="component" value="Unassembled WGS sequence"/>
</dbReference>
<dbReference type="Gene3D" id="2.40.50.100">
    <property type="match status" value="1"/>
</dbReference>
<reference evidence="10 11" key="1">
    <citation type="journal article" date="2018" name="Nat. Biotechnol.">
        <title>A standardized bacterial taxonomy based on genome phylogeny substantially revises the tree of life.</title>
        <authorList>
            <person name="Parks D.H."/>
            <person name="Chuvochina M."/>
            <person name="Waite D.W."/>
            <person name="Rinke C."/>
            <person name="Skarshewski A."/>
            <person name="Chaumeil P.A."/>
            <person name="Hugenholtz P."/>
        </authorList>
    </citation>
    <scope>NUCLEOTIDE SEQUENCE [LARGE SCALE GENOMIC DNA]</scope>
    <source>
        <strain evidence="10">UBA9380</strain>
    </source>
</reference>
<dbReference type="InterPro" id="IPR019462">
    <property type="entry name" value="DNA-dir_RNA_pol_bsu_external_1"/>
</dbReference>
<accession>A0A352IW47</accession>
<evidence type="ECO:0000256" key="7">
    <source>
        <dbReference type="RuleBase" id="RU000434"/>
    </source>
</evidence>
<dbReference type="GO" id="GO:0006351">
    <property type="term" value="P:DNA-templated transcription"/>
    <property type="evidence" value="ECO:0007669"/>
    <property type="project" value="InterPro"/>
</dbReference>
<dbReference type="Pfam" id="PF10385">
    <property type="entry name" value="RNA_pol_Rpb2_45"/>
    <property type="match status" value="1"/>
</dbReference>
<dbReference type="InterPro" id="IPR042107">
    <property type="entry name" value="DNA-dir_RNA_pol_bsu_ext_1_sf"/>
</dbReference>
<evidence type="ECO:0000256" key="2">
    <source>
        <dbReference type="ARBA" id="ARBA00022478"/>
    </source>
</evidence>
<feature type="domain" description="DNA-directed RNA polymerase beta subunit external 1" evidence="9">
    <location>
        <begin position="136"/>
        <end position="202"/>
    </location>
</feature>
<dbReference type="Gene3D" id="2.30.150.10">
    <property type="entry name" value="DNA-directed RNA polymerase, beta subunit, external 1 domain"/>
    <property type="match status" value="1"/>
</dbReference>
<gene>
    <name evidence="10" type="primary">rpoB</name>
    <name evidence="10" type="ORF">DC045_15520</name>
</gene>
<evidence type="ECO:0000256" key="1">
    <source>
        <dbReference type="ARBA" id="ARBA00012418"/>
    </source>
</evidence>
<dbReference type="Gene3D" id="3.90.1100.10">
    <property type="match status" value="1"/>
</dbReference>
<dbReference type="InterPro" id="IPR015712">
    <property type="entry name" value="DNA-dir_RNA_pol_su2"/>
</dbReference>